<dbReference type="InterPro" id="IPR024964">
    <property type="entry name" value="CTLH/CRA"/>
</dbReference>
<name>A0AAX4JF35_9MICR</name>
<evidence type="ECO:0000259" key="1">
    <source>
        <dbReference type="Pfam" id="PF10607"/>
    </source>
</evidence>
<dbReference type="EMBL" id="CP142734">
    <property type="protein sequence ID" value="WUR04620.1"/>
    <property type="molecule type" value="Genomic_DNA"/>
</dbReference>
<proteinExistence type="predicted"/>
<dbReference type="KEGG" id="vnx:VNE69_09172"/>
<evidence type="ECO:0000313" key="3">
    <source>
        <dbReference type="Proteomes" id="UP001334084"/>
    </source>
</evidence>
<protein>
    <submittedName>
        <fullName evidence="2">Glucose-induced degradation protein 8</fullName>
    </submittedName>
</protein>
<dbReference type="Proteomes" id="UP001334084">
    <property type="component" value="Chromosome 9"/>
</dbReference>
<accession>A0AAX4JF35</accession>
<dbReference type="Pfam" id="PF10607">
    <property type="entry name" value="CTLH"/>
    <property type="match status" value="1"/>
</dbReference>
<feature type="domain" description="CTLH/CRA C-terminal to LisH motif" evidence="1">
    <location>
        <begin position="66"/>
        <end position="162"/>
    </location>
</feature>
<organism evidence="2 3">
    <name type="scientific">Vairimorpha necatrix</name>
    <dbReference type="NCBI Taxonomy" id="6039"/>
    <lineage>
        <taxon>Eukaryota</taxon>
        <taxon>Fungi</taxon>
        <taxon>Fungi incertae sedis</taxon>
        <taxon>Microsporidia</taxon>
        <taxon>Nosematidae</taxon>
        <taxon>Vairimorpha</taxon>
    </lineage>
</organism>
<sequence>MEKHKEIKLVLKKIIQDHLHFSCSETTFTLLNNKEDKEVLNDMSTRRNLIFFIKNNESHNAFLYMKDFLSCEDELFVKLAKLSFIDFISNDKVQEGIEFAKKYFTNLSDKPLLSLVGYEKSSCEEFKKISESVNREEIMSRVNSYVFKKYTSRGESLLHSTIAYYNTLQNNSE</sequence>
<gene>
    <name evidence="2" type="ORF">VNE69_09172</name>
</gene>
<dbReference type="GeneID" id="90542451"/>
<reference evidence="2" key="1">
    <citation type="journal article" date="2024" name="BMC Genomics">
        <title>Functional annotation of a divergent genome using sequence and structure-based similarity.</title>
        <authorList>
            <person name="Svedberg D."/>
            <person name="Winiger R.R."/>
            <person name="Berg A."/>
            <person name="Sharma H."/>
            <person name="Tellgren-Roth C."/>
            <person name="Debrunner-Vossbrinck B.A."/>
            <person name="Vossbrinck C.R."/>
            <person name="Barandun J."/>
        </authorList>
    </citation>
    <scope>NUCLEOTIDE SEQUENCE</scope>
    <source>
        <strain evidence="2">Illinois isolate</strain>
    </source>
</reference>
<keyword evidence="3" id="KW-1185">Reference proteome</keyword>
<evidence type="ECO:0000313" key="2">
    <source>
        <dbReference type="EMBL" id="WUR04620.1"/>
    </source>
</evidence>
<dbReference type="AlphaFoldDB" id="A0AAX4JF35"/>
<dbReference type="RefSeq" id="XP_065330765.1">
    <property type="nucleotide sequence ID" value="XM_065474693.1"/>
</dbReference>